<dbReference type="Proteomes" id="UP000182814">
    <property type="component" value="Chromosome I"/>
</dbReference>
<keyword evidence="4" id="KW-1185">Reference proteome</keyword>
<evidence type="ECO:0000313" key="4">
    <source>
        <dbReference type="Proteomes" id="UP000182814"/>
    </source>
</evidence>
<gene>
    <name evidence="3" type="ORF">SAMN04490191_3506</name>
</gene>
<feature type="compositionally biased region" description="Low complexity" evidence="1">
    <location>
        <begin position="72"/>
        <end position="87"/>
    </location>
</feature>
<dbReference type="AlphaFoldDB" id="A0A1H1YHV2"/>
<reference evidence="4" key="1">
    <citation type="submission" date="2016-10" db="EMBL/GenBank/DDBJ databases">
        <authorList>
            <person name="Varghese N."/>
            <person name="Submissions S."/>
        </authorList>
    </citation>
    <scope>NUCLEOTIDE SEQUENCE [LARGE SCALE GENOMIC DNA]</scope>
    <source>
        <strain evidence="4">BS3782</strain>
    </source>
</reference>
<sequence length="87" mass="9661">MKRLYLVSAALLLSVTTQSFACDSIKWCQHTPNATNNFSSASYQCGCNDPPNYDKNPKLGEKESKDQVYDLNPNINNSGNSHNTMSK</sequence>
<dbReference type="EMBL" id="LT629746">
    <property type="protein sequence ID" value="SDT20964.1"/>
    <property type="molecule type" value="Genomic_DNA"/>
</dbReference>
<proteinExistence type="predicted"/>
<organism evidence="3 4">
    <name type="scientific">Pseudomonas lini</name>
    <dbReference type="NCBI Taxonomy" id="163011"/>
    <lineage>
        <taxon>Bacteria</taxon>
        <taxon>Pseudomonadati</taxon>
        <taxon>Pseudomonadota</taxon>
        <taxon>Gammaproteobacteria</taxon>
        <taxon>Pseudomonadales</taxon>
        <taxon>Pseudomonadaceae</taxon>
        <taxon>Pseudomonas</taxon>
    </lineage>
</organism>
<keyword evidence="2" id="KW-0732">Signal</keyword>
<evidence type="ECO:0000256" key="1">
    <source>
        <dbReference type="SAM" id="MobiDB-lite"/>
    </source>
</evidence>
<protein>
    <submittedName>
        <fullName evidence="3">Uncharacterized protein</fullName>
    </submittedName>
</protein>
<feature type="compositionally biased region" description="Basic and acidic residues" evidence="1">
    <location>
        <begin position="55"/>
        <end position="68"/>
    </location>
</feature>
<feature type="region of interest" description="Disordered" evidence="1">
    <location>
        <begin position="54"/>
        <end position="87"/>
    </location>
</feature>
<evidence type="ECO:0000313" key="3">
    <source>
        <dbReference type="EMBL" id="SDT20964.1"/>
    </source>
</evidence>
<accession>A0A1H1YHV2</accession>
<feature type="signal peptide" evidence="2">
    <location>
        <begin position="1"/>
        <end position="21"/>
    </location>
</feature>
<evidence type="ECO:0000256" key="2">
    <source>
        <dbReference type="SAM" id="SignalP"/>
    </source>
</evidence>
<name>A0A1H1YHV2_9PSED</name>
<feature type="chain" id="PRO_5009266598" evidence="2">
    <location>
        <begin position="22"/>
        <end position="87"/>
    </location>
</feature>